<dbReference type="NCBIfam" id="TIGR01563">
    <property type="entry name" value="gp16_SPP1"/>
    <property type="match status" value="1"/>
</dbReference>
<dbReference type="InterPro" id="IPR008767">
    <property type="entry name" value="Phage_SPP1_head-tail_adaptor"/>
</dbReference>
<dbReference type="EMBL" id="JAHWQX010000004">
    <property type="protein sequence ID" value="MBW3098662.1"/>
    <property type="molecule type" value="Genomic_DNA"/>
</dbReference>
<reference evidence="1" key="1">
    <citation type="submission" date="2021-07" db="EMBL/GenBank/DDBJ databases">
        <title>Pseudohoeflea marina sp. nov. a polyhydroxyalcanoate-producing bacterium.</title>
        <authorList>
            <person name="Zheng W."/>
            <person name="Yu S."/>
            <person name="Huang Y."/>
        </authorList>
    </citation>
    <scope>NUCLEOTIDE SEQUENCE</scope>
    <source>
        <strain evidence="1">DP4N28-3</strain>
    </source>
</reference>
<evidence type="ECO:0000313" key="2">
    <source>
        <dbReference type="Proteomes" id="UP001430804"/>
    </source>
</evidence>
<organism evidence="1 2">
    <name type="scientific">Pseudohoeflea coraliihabitans</name>
    <dbReference type="NCBI Taxonomy" id="2860393"/>
    <lineage>
        <taxon>Bacteria</taxon>
        <taxon>Pseudomonadati</taxon>
        <taxon>Pseudomonadota</taxon>
        <taxon>Alphaproteobacteria</taxon>
        <taxon>Hyphomicrobiales</taxon>
        <taxon>Rhizobiaceae</taxon>
        <taxon>Pseudohoeflea</taxon>
    </lineage>
</organism>
<proteinExistence type="predicted"/>
<dbReference type="RefSeq" id="WP_219202986.1">
    <property type="nucleotide sequence ID" value="NZ_JAHWQX010000004.1"/>
</dbReference>
<comment type="caution">
    <text evidence="1">The sequence shown here is derived from an EMBL/GenBank/DDBJ whole genome shotgun (WGS) entry which is preliminary data.</text>
</comment>
<accession>A0ABS6WRS0</accession>
<name>A0ABS6WRS0_9HYPH</name>
<dbReference type="Pfam" id="PF05521">
    <property type="entry name" value="Phage_HCP"/>
    <property type="match status" value="1"/>
</dbReference>
<evidence type="ECO:0000313" key="1">
    <source>
        <dbReference type="EMBL" id="MBW3098662.1"/>
    </source>
</evidence>
<protein>
    <submittedName>
        <fullName evidence="1">Phage head closure protein</fullName>
    </submittedName>
</protein>
<sequence length="111" mass="12366">MPAFHCDPGRLSARLLLQQPLDSDDGQGGTTTSWADVTQLWALIEPLSATPGEQAARQVAIHTHRVTLRHRTGLLRGMRFIFDGRFLLIRAISDPDASGRYLTCHCEEEEP</sequence>
<keyword evidence="2" id="KW-1185">Reference proteome</keyword>
<gene>
    <name evidence="1" type="ORF">KY465_15365</name>
</gene>
<dbReference type="Proteomes" id="UP001430804">
    <property type="component" value="Unassembled WGS sequence"/>
</dbReference>